<dbReference type="PRINTS" id="PR00081">
    <property type="entry name" value="GDHRDH"/>
</dbReference>
<feature type="domain" description="AB hydrolase-1" evidence="3">
    <location>
        <begin position="23"/>
        <end position="259"/>
    </location>
</feature>
<evidence type="ECO:0000256" key="2">
    <source>
        <dbReference type="ARBA" id="ARBA00022801"/>
    </source>
</evidence>
<dbReference type="Proteomes" id="UP000682877">
    <property type="component" value="Chromosome 3"/>
</dbReference>
<accession>A0A8S1ZVA1</accession>
<dbReference type="Pfam" id="PF13561">
    <property type="entry name" value="adh_short_C2"/>
    <property type="match status" value="1"/>
</dbReference>
<organism evidence="4 5">
    <name type="scientific">Arabidopsis arenosa</name>
    <name type="common">Sand rock-cress</name>
    <name type="synonym">Cardaminopsis arenosa</name>
    <dbReference type="NCBI Taxonomy" id="38785"/>
    <lineage>
        <taxon>Eukaryota</taxon>
        <taxon>Viridiplantae</taxon>
        <taxon>Streptophyta</taxon>
        <taxon>Embryophyta</taxon>
        <taxon>Tracheophyta</taxon>
        <taxon>Spermatophyta</taxon>
        <taxon>Magnoliopsida</taxon>
        <taxon>eudicotyledons</taxon>
        <taxon>Gunneridae</taxon>
        <taxon>Pentapetalae</taxon>
        <taxon>rosids</taxon>
        <taxon>malvids</taxon>
        <taxon>Brassicales</taxon>
        <taxon>Brassicaceae</taxon>
        <taxon>Camelineae</taxon>
        <taxon>Arabidopsis</taxon>
    </lineage>
</organism>
<keyword evidence="2" id="KW-0378">Hydrolase</keyword>
<dbReference type="InterPro" id="IPR036291">
    <property type="entry name" value="NAD(P)-bd_dom_sf"/>
</dbReference>
<comment type="similarity">
    <text evidence="1">Belongs to the AB hydrolase superfamily.</text>
</comment>
<evidence type="ECO:0000313" key="4">
    <source>
        <dbReference type="EMBL" id="CAE5966046.1"/>
    </source>
</evidence>
<evidence type="ECO:0000256" key="1">
    <source>
        <dbReference type="ARBA" id="ARBA00008645"/>
    </source>
</evidence>
<dbReference type="AlphaFoldDB" id="A0A8S1ZVA1"/>
<dbReference type="SUPFAM" id="SSF53474">
    <property type="entry name" value="alpha/beta-Hydrolases"/>
    <property type="match status" value="1"/>
</dbReference>
<dbReference type="CDD" id="cd05362">
    <property type="entry name" value="THN_reductase-like_SDR_c"/>
    <property type="match status" value="1"/>
</dbReference>
<dbReference type="PANTHER" id="PTHR43039">
    <property type="entry name" value="ESTERASE-RELATED"/>
    <property type="match status" value="1"/>
</dbReference>
<dbReference type="SUPFAM" id="SSF51735">
    <property type="entry name" value="NAD(P)-binding Rossmann-fold domains"/>
    <property type="match status" value="1"/>
</dbReference>
<sequence>MSQHNILDALNVRVVGTGDRILFLAHGFGTDQSAWHLILPYFTQNYRVVLYDLVCAGSVNPDYFDFNRYTTLDPYVDDLLNIVDSLGIQNCAYVGHSVSAMIGIIASIRRPELFSKLILIGFSPRFLNDEDYHGGFEEGEIEKVFSAMEANYEAWVHGFAPLAVGADVPAAVREFSRTLFNMRPDISLFVSRTVFNSDLRGVLGLVRVPTCVIQTAKDVSVPASVAEYLRSHLGGDTTVETLKTEGHLPHLSAPAQLAQFSPASSSSRRKEGPLFVEDSLALSQIYMATASSVSSPPLCLAGRVAIVTGSSRGIGRAIAIHLAELGARIVVNYSTSPVEAEKVATAITSNCPKNDASEVAGNSPRVIVVKADISEPSQVKLLFDEAERVFESPVHILVNSAAISDPNHSTISDISVELFDRIIRVNTRGAFLCAREAANRLKRGGGGRIILLSTSLVQSLKPSYGSYTASKAAVEAMAKILAKELKGTEITVNCVSPGPVATEMFFTGLSNEVVEKVKSQNLFGRIGETKDIAPVVGFLASDAGEWINGQVIIANGGSLL</sequence>
<dbReference type="GO" id="GO:0016787">
    <property type="term" value="F:hydrolase activity"/>
    <property type="evidence" value="ECO:0007669"/>
    <property type="project" value="UniProtKB-KW"/>
</dbReference>
<reference evidence="4" key="1">
    <citation type="submission" date="2021-01" db="EMBL/GenBank/DDBJ databases">
        <authorList>
            <person name="Bezrukov I."/>
        </authorList>
    </citation>
    <scope>NUCLEOTIDE SEQUENCE</scope>
</reference>
<proteinExistence type="inferred from homology"/>
<dbReference type="FunFam" id="3.40.50.720:FF:000084">
    <property type="entry name" value="Short-chain dehydrogenase reductase"/>
    <property type="match status" value="1"/>
</dbReference>
<dbReference type="InterPro" id="IPR000073">
    <property type="entry name" value="AB_hydrolase_1"/>
</dbReference>
<evidence type="ECO:0000313" key="5">
    <source>
        <dbReference type="Proteomes" id="UP000682877"/>
    </source>
</evidence>
<dbReference type="Pfam" id="PF12697">
    <property type="entry name" value="Abhydrolase_6"/>
    <property type="match status" value="1"/>
</dbReference>
<dbReference type="InterPro" id="IPR029058">
    <property type="entry name" value="AB_hydrolase_fold"/>
</dbReference>
<evidence type="ECO:0000259" key="3">
    <source>
        <dbReference type="Pfam" id="PF12697"/>
    </source>
</evidence>
<keyword evidence="5" id="KW-1185">Reference proteome</keyword>
<name>A0A8S1ZVA1_ARAAE</name>
<dbReference type="Gene3D" id="3.40.50.1820">
    <property type="entry name" value="alpha/beta hydrolase"/>
    <property type="match status" value="1"/>
</dbReference>
<protein>
    <recommendedName>
        <fullName evidence="3">AB hydrolase-1 domain-containing protein</fullName>
    </recommendedName>
</protein>
<dbReference type="Gene3D" id="3.40.50.720">
    <property type="entry name" value="NAD(P)-binding Rossmann-like Domain"/>
    <property type="match status" value="1"/>
</dbReference>
<dbReference type="FunFam" id="3.40.50.1820:FF:000042">
    <property type="entry name" value="probable strigolactone esterase DAD2"/>
    <property type="match status" value="1"/>
</dbReference>
<dbReference type="InterPro" id="IPR002347">
    <property type="entry name" value="SDR_fam"/>
</dbReference>
<dbReference type="EMBL" id="LR999453">
    <property type="protein sequence ID" value="CAE5966046.1"/>
    <property type="molecule type" value="Genomic_DNA"/>
</dbReference>
<gene>
    <name evidence="4" type="ORF">AARE701A_LOCUS6274</name>
</gene>